<dbReference type="GO" id="GO:0005634">
    <property type="term" value="C:nucleus"/>
    <property type="evidence" value="ECO:0007669"/>
    <property type="project" value="TreeGrafter"/>
</dbReference>
<dbReference type="GO" id="GO:0005524">
    <property type="term" value="F:ATP binding"/>
    <property type="evidence" value="ECO:0007669"/>
    <property type="project" value="UniProtKB-KW"/>
</dbReference>
<feature type="region of interest" description="Disordered" evidence="7">
    <location>
        <begin position="130"/>
        <end position="149"/>
    </location>
</feature>
<dbReference type="EMBL" id="AP028215">
    <property type="protein sequence ID" value="BEI91207.1"/>
    <property type="molecule type" value="Genomic_DNA"/>
</dbReference>
<dbReference type="Pfam" id="PF03368">
    <property type="entry name" value="Dicer_dimer"/>
    <property type="match status" value="1"/>
</dbReference>
<evidence type="ECO:0000256" key="7">
    <source>
        <dbReference type="SAM" id="MobiDB-lite"/>
    </source>
</evidence>
<feature type="region of interest" description="Disordered" evidence="7">
    <location>
        <begin position="159"/>
        <end position="218"/>
    </location>
</feature>
<dbReference type="PROSITE" id="PS51327">
    <property type="entry name" value="DICER_DSRBF"/>
    <property type="match status" value="1"/>
</dbReference>
<protein>
    <submittedName>
        <fullName evidence="10">Uncharacterized protein</fullName>
    </submittedName>
</protein>
<evidence type="ECO:0000256" key="2">
    <source>
        <dbReference type="ARBA" id="ARBA00022741"/>
    </source>
</evidence>
<dbReference type="Pfam" id="PF00636">
    <property type="entry name" value="Ribonuclease_3"/>
    <property type="match status" value="2"/>
</dbReference>
<feature type="compositionally biased region" description="Basic and acidic residues" evidence="7">
    <location>
        <begin position="184"/>
        <end position="194"/>
    </location>
</feature>
<gene>
    <name evidence="10" type="ORF">CcaverHIS019_0400270</name>
</gene>
<proteinExistence type="predicted"/>
<dbReference type="PANTHER" id="PTHR14950:SF37">
    <property type="entry name" value="ENDORIBONUCLEASE DICER"/>
    <property type="match status" value="1"/>
</dbReference>
<feature type="domain" description="Dicer dsRNA-binding fold" evidence="9">
    <location>
        <begin position="46"/>
        <end position="141"/>
    </location>
</feature>
<evidence type="ECO:0000256" key="1">
    <source>
        <dbReference type="ARBA" id="ARBA00022737"/>
    </source>
</evidence>
<dbReference type="InterPro" id="IPR038248">
    <property type="entry name" value="Dicer_dimer_sf"/>
</dbReference>
<evidence type="ECO:0000259" key="8">
    <source>
        <dbReference type="PROSITE" id="PS50142"/>
    </source>
</evidence>
<keyword evidence="4" id="KW-0347">Helicase</keyword>
<keyword evidence="1" id="KW-0677">Repeat</keyword>
<keyword evidence="5" id="KW-0067">ATP-binding</keyword>
<dbReference type="GO" id="GO:0003723">
    <property type="term" value="F:RNA binding"/>
    <property type="evidence" value="ECO:0007669"/>
    <property type="project" value="UniProtKB-UniRule"/>
</dbReference>
<dbReference type="GO" id="GO:0004525">
    <property type="term" value="F:ribonuclease III activity"/>
    <property type="evidence" value="ECO:0007669"/>
    <property type="project" value="InterPro"/>
</dbReference>
<feature type="compositionally biased region" description="Pro residues" evidence="7">
    <location>
        <begin position="135"/>
        <end position="146"/>
    </location>
</feature>
<evidence type="ECO:0000256" key="4">
    <source>
        <dbReference type="ARBA" id="ARBA00022806"/>
    </source>
</evidence>
<evidence type="ECO:0000256" key="3">
    <source>
        <dbReference type="ARBA" id="ARBA00022801"/>
    </source>
</evidence>
<feature type="compositionally biased region" description="Polar residues" evidence="7">
    <location>
        <begin position="1"/>
        <end position="16"/>
    </location>
</feature>
<dbReference type="InterPro" id="IPR000999">
    <property type="entry name" value="RNase_III_dom"/>
</dbReference>
<sequence>MSKRPYTSNFTGSSQGSKKPRFSPPPFLPNPIIRLAPPPSLTVKNASEVLQRYSGWLRNRPPDTVSHSNQEVNVGGYTHYIATVHLPTNCNVRQRNVRSDQPYPEPLLAKRNAVFHAVCELYHVHEIDDDLMPTPKTPSKPGPPPSVVKELTQNQPVVNLEISKHPPPTSRKSENRVPPSHMPADTHNDRRESRSGTSSNNVSLREQPSKYVRPQEESRNVAREILGPKQPWVQHEILTTSQLWFRNPPLGTKAYGAVISITFSKRPDIDGLCRRLCIITSRPLPFSKEIVLDLIEYNNSNLRILPHARLGPSAPLNMTEQQLDHAFEWSRKFVRSLTNQKIDGLLEKAPYLFVPLRNEFVKPTCTEDDVAWHELNLWDSFARDLNMRDFGQLGRSLEDAVLSPNQEFARRHYAVRVRSDLTPNSPAPRKKDLSIHELTAGKNLRFPMPRLRYPNQPIIEAEHVNTAAKGGWAWTLNDIKPLHHVIPELLALYFLPASIVRTGTFIPSIMTALDEHLVAAECNEEVFGGKLDHLHVLRAITAPAARPAPHNYERLEMLGDAVLHFVASVDVVRRAEPGEEGEADAGHELRSERHLIVSNRTLATASEKAGVVKYLRNCVFRRRDYCPPGWIHEEHGSPPEDCAMFKEVGGKIPSDLVESLLGAAYLSTGKSLQGALDAIHTLHIPVQLRSTCELQTASVVARLLSEPARAQNDSLTVLGYEFKDPTKGRFILCIPPRAANFEQCSFLGNALLELLFVEQLWKHLHLSPHEMTQLKQKSVNMVALGALAVSTNVVDQMRVVGESKKRLDTFVAEMRTAEGLASLQEHREYWTQSSEFKDLGSVFQAVIGAIAEDCSYHLPTLRQMYTKFIGPWMERFGPPLPSSNPQSRFQSFMDCKGCRQWNTVGAHQDLPGRSATGDFGHALTADVTCHGHLIAHAEAPSMPEAVALASEKALHELLPRIDTLCNCGSALARID</sequence>
<evidence type="ECO:0000256" key="5">
    <source>
        <dbReference type="ARBA" id="ARBA00022840"/>
    </source>
</evidence>
<evidence type="ECO:0000259" key="9">
    <source>
        <dbReference type="PROSITE" id="PS51327"/>
    </source>
</evidence>
<dbReference type="PROSITE" id="PS50142">
    <property type="entry name" value="RNASE_3_2"/>
    <property type="match status" value="1"/>
</dbReference>
<dbReference type="SMART" id="SM00535">
    <property type="entry name" value="RIBOc"/>
    <property type="match status" value="1"/>
</dbReference>
<dbReference type="InterPro" id="IPR036389">
    <property type="entry name" value="RNase_III_sf"/>
</dbReference>
<dbReference type="SUPFAM" id="SSF69065">
    <property type="entry name" value="RNase III domain-like"/>
    <property type="match status" value="2"/>
</dbReference>
<feature type="region of interest" description="Disordered" evidence="7">
    <location>
        <begin position="1"/>
        <end position="29"/>
    </location>
</feature>
<dbReference type="GO" id="GO:0005737">
    <property type="term" value="C:cytoplasm"/>
    <property type="evidence" value="ECO:0007669"/>
    <property type="project" value="TreeGrafter"/>
</dbReference>
<keyword evidence="6" id="KW-0694">RNA-binding</keyword>
<evidence type="ECO:0000313" key="10">
    <source>
        <dbReference type="EMBL" id="BEI91207.1"/>
    </source>
</evidence>
<dbReference type="AlphaFoldDB" id="A0AA48L3D9"/>
<name>A0AA48L3D9_9TREE</name>
<dbReference type="PANTHER" id="PTHR14950">
    <property type="entry name" value="DICER-RELATED"/>
    <property type="match status" value="1"/>
</dbReference>
<dbReference type="RefSeq" id="XP_060456472.1">
    <property type="nucleotide sequence ID" value="XM_060599816.1"/>
</dbReference>
<keyword evidence="11" id="KW-1185">Reference proteome</keyword>
<dbReference type="CDD" id="cd00593">
    <property type="entry name" value="RIBOc"/>
    <property type="match status" value="1"/>
</dbReference>
<dbReference type="InterPro" id="IPR005034">
    <property type="entry name" value="Dicer_dimerisation"/>
</dbReference>
<feature type="domain" description="RNase III" evidence="8">
    <location>
        <begin position="520"/>
        <end position="669"/>
    </location>
</feature>
<dbReference type="GO" id="GO:0030422">
    <property type="term" value="P:siRNA processing"/>
    <property type="evidence" value="ECO:0007669"/>
    <property type="project" value="TreeGrafter"/>
</dbReference>
<dbReference type="GO" id="GO:0004386">
    <property type="term" value="F:helicase activity"/>
    <property type="evidence" value="ECO:0007669"/>
    <property type="project" value="UniProtKB-KW"/>
</dbReference>
<dbReference type="Gene3D" id="3.30.160.380">
    <property type="entry name" value="Dicer dimerisation domain"/>
    <property type="match status" value="1"/>
</dbReference>
<feature type="compositionally biased region" description="Polar residues" evidence="7">
    <location>
        <begin position="195"/>
        <end position="206"/>
    </location>
</feature>
<evidence type="ECO:0000256" key="6">
    <source>
        <dbReference type="PROSITE-ProRule" id="PRU00657"/>
    </source>
</evidence>
<keyword evidence="3" id="KW-0378">Hydrolase</keyword>
<dbReference type="KEGG" id="ccac:CcaHIS019_0400270"/>
<evidence type="ECO:0000313" key="11">
    <source>
        <dbReference type="Proteomes" id="UP001233271"/>
    </source>
</evidence>
<dbReference type="Gene3D" id="1.10.1520.10">
    <property type="entry name" value="Ribonuclease III domain"/>
    <property type="match status" value="2"/>
</dbReference>
<accession>A0AA48L3D9</accession>
<dbReference type="Proteomes" id="UP001233271">
    <property type="component" value="Chromosome 4"/>
</dbReference>
<dbReference type="GeneID" id="85495077"/>
<organism evidence="10 11">
    <name type="scientific">Cutaneotrichosporon cavernicola</name>
    <dbReference type="NCBI Taxonomy" id="279322"/>
    <lineage>
        <taxon>Eukaryota</taxon>
        <taxon>Fungi</taxon>
        <taxon>Dikarya</taxon>
        <taxon>Basidiomycota</taxon>
        <taxon>Agaricomycotina</taxon>
        <taxon>Tremellomycetes</taxon>
        <taxon>Trichosporonales</taxon>
        <taxon>Trichosporonaceae</taxon>
        <taxon>Cutaneotrichosporon</taxon>
    </lineage>
</organism>
<keyword evidence="2" id="KW-0547">Nucleotide-binding</keyword>
<reference evidence="10" key="1">
    <citation type="journal article" date="2023" name="BMC Genomics">
        <title>Chromosome-level genome assemblies of Cutaneotrichosporon spp. (Trichosporonales, Basidiomycota) reveal imbalanced evolution between nucleotide sequences and chromosome synteny.</title>
        <authorList>
            <person name="Kobayashi Y."/>
            <person name="Kayamori A."/>
            <person name="Aoki K."/>
            <person name="Shiwa Y."/>
            <person name="Matsutani M."/>
            <person name="Fujita N."/>
            <person name="Sugita T."/>
            <person name="Iwasaki W."/>
            <person name="Tanaka N."/>
            <person name="Takashima M."/>
        </authorList>
    </citation>
    <scope>NUCLEOTIDE SEQUENCE</scope>
    <source>
        <strain evidence="10">HIS019</strain>
    </source>
</reference>